<organism evidence="9 10">
    <name type="scientific">Dongia sedimenti</name>
    <dbReference type="NCBI Taxonomy" id="3064282"/>
    <lineage>
        <taxon>Bacteria</taxon>
        <taxon>Pseudomonadati</taxon>
        <taxon>Pseudomonadota</taxon>
        <taxon>Alphaproteobacteria</taxon>
        <taxon>Rhodospirillales</taxon>
        <taxon>Dongiaceae</taxon>
        <taxon>Dongia</taxon>
    </lineage>
</organism>
<accession>A0ABU0YFC5</accession>
<protein>
    <submittedName>
        <fullName evidence="9">Carbohydrate ABC transporter permease</fullName>
    </submittedName>
</protein>
<evidence type="ECO:0000313" key="9">
    <source>
        <dbReference type="EMBL" id="MDQ7246415.1"/>
    </source>
</evidence>
<feature type="domain" description="ABC transmembrane type-1" evidence="8">
    <location>
        <begin position="69"/>
        <end position="262"/>
    </location>
</feature>
<keyword evidence="6 7" id="KW-0472">Membrane</keyword>
<sequence>MTPNWKLSLTRAAIFVLILGVVLLPIYWMVAASFKSNAEITQDATLYPHVWTFDNYIRLFSEKEFANYLVNSLVATVVSVVLALIAGSLGAYAIARFHLKYRLERKIGLSLLTLRIVPPVVILIPVYLLMLSLKLLDTWLGLIITYTAFNITFCVWMMESFFREIPVDLEEAAMVDGDSRFTAFRRIALPLAAPGLAATAIFAVIVTFNEFLFALALTATPRAMTMPRGTATLIGRIDTDWASMSAAGVLGALPIVVFALLVQRHLVRGLTMGAVK</sequence>
<dbReference type="InterPro" id="IPR050901">
    <property type="entry name" value="BP-dep_ABC_trans_perm"/>
</dbReference>
<dbReference type="CDD" id="cd06261">
    <property type="entry name" value="TM_PBP2"/>
    <property type="match status" value="1"/>
</dbReference>
<feature type="transmembrane region" description="Helical" evidence="7">
    <location>
        <begin position="139"/>
        <end position="158"/>
    </location>
</feature>
<dbReference type="EMBL" id="JAUYVI010000001">
    <property type="protein sequence ID" value="MDQ7246415.1"/>
    <property type="molecule type" value="Genomic_DNA"/>
</dbReference>
<keyword evidence="10" id="KW-1185">Reference proteome</keyword>
<dbReference type="PANTHER" id="PTHR32243:SF18">
    <property type="entry name" value="INNER MEMBRANE ABC TRANSPORTER PERMEASE PROTEIN YCJP"/>
    <property type="match status" value="1"/>
</dbReference>
<dbReference type="Gene3D" id="1.10.3720.10">
    <property type="entry name" value="MetI-like"/>
    <property type="match status" value="1"/>
</dbReference>
<feature type="transmembrane region" description="Helical" evidence="7">
    <location>
        <begin position="12"/>
        <end position="30"/>
    </location>
</feature>
<name>A0ABU0YFC5_9PROT</name>
<evidence type="ECO:0000256" key="4">
    <source>
        <dbReference type="ARBA" id="ARBA00022692"/>
    </source>
</evidence>
<feature type="transmembrane region" description="Helical" evidence="7">
    <location>
        <begin position="241"/>
        <end position="262"/>
    </location>
</feature>
<dbReference type="InterPro" id="IPR000515">
    <property type="entry name" value="MetI-like"/>
</dbReference>
<dbReference type="RefSeq" id="WP_379953800.1">
    <property type="nucleotide sequence ID" value="NZ_JAUYVI010000001.1"/>
</dbReference>
<evidence type="ECO:0000313" key="10">
    <source>
        <dbReference type="Proteomes" id="UP001230156"/>
    </source>
</evidence>
<evidence type="ECO:0000256" key="3">
    <source>
        <dbReference type="ARBA" id="ARBA00022475"/>
    </source>
</evidence>
<evidence type="ECO:0000259" key="8">
    <source>
        <dbReference type="PROSITE" id="PS50928"/>
    </source>
</evidence>
<gene>
    <name evidence="9" type="ORF">Q8A70_01995</name>
</gene>
<dbReference type="PANTHER" id="PTHR32243">
    <property type="entry name" value="MALTOSE TRANSPORT SYSTEM PERMEASE-RELATED"/>
    <property type="match status" value="1"/>
</dbReference>
<evidence type="ECO:0000256" key="7">
    <source>
        <dbReference type="RuleBase" id="RU363032"/>
    </source>
</evidence>
<dbReference type="InterPro" id="IPR035906">
    <property type="entry name" value="MetI-like_sf"/>
</dbReference>
<dbReference type="Proteomes" id="UP001230156">
    <property type="component" value="Unassembled WGS sequence"/>
</dbReference>
<evidence type="ECO:0000256" key="5">
    <source>
        <dbReference type="ARBA" id="ARBA00022989"/>
    </source>
</evidence>
<evidence type="ECO:0000256" key="6">
    <source>
        <dbReference type="ARBA" id="ARBA00023136"/>
    </source>
</evidence>
<feature type="transmembrane region" description="Helical" evidence="7">
    <location>
        <begin position="195"/>
        <end position="221"/>
    </location>
</feature>
<comment type="caution">
    <text evidence="9">The sequence shown here is derived from an EMBL/GenBank/DDBJ whole genome shotgun (WGS) entry which is preliminary data.</text>
</comment>
<dbReference type="SUPFAM" id="SSF161098">
    <property type="entry name" value="MetI-like"/>
    <property type="match status" value="1"/>
</dbReference>
<keyword evidence="4 7" id="KW-0812">Transmembrane</keyword>
<dbReference type="PROSITE" id="PS50928">
    <property type="entry name" value="ABC_TM1"/>
    <property type="match status" value="1"/>
</dbReference>
<keyword evidence="3" id="KW-1003">Cell membrane</keyword>
<reference evidence="10" key="1">
    <citation type="submission" date="2023-08" db="EMBL/GenBank/DDBJ databases">
        <title>Rhodospirillaceae gen. nov., a novel taxon isolated from the Yangtze River Yuezi River estuary sludge.</title>
        <authorList>
            <person name="Ruan L."/>
        </authorList>
    </citation>
    <scope>NUCLEOTIDE SEQUENCE [LARGE SCALE GENOMIC DNA]</scope>
    <source>
        <strain evidence="10">R-7</strain>
    </source>
</reference>
<keyword evidence="5 7" id="KW-1133">Transmembrane helix</keyword>
<dbReference type="Pfam" id="PF00528">
    <property type="entry name" value="BPD_transp_1"/>
    <property type="match status" value="1"/>
</dbReference>
<comment type="similarity">
    <text evidence="7">Belongs to the binding-protein-dependent transport system permease family.</text>
</comment>
<proteinExistence type="inferred from homology"/>
<evidence type="ECO:0000256" key="1">
    <source>
        <dbReference type="ARBA" id="ARBA00004651"/>
    </source>
</evidence>
<feature type="transmembrane region" description="Helical" evidence="7">
    <location>
        <begin position="107"/>
        <end position="133"/>
    </location>
</feature>
<feature type="transmembrane region" description="Helical" evidence="7">
    <location>
        <begin position="68"/>
        <end position="95"/>
    </location>
</feature>
<keyword evidence="2 7" id="KW-0813">Transport</keyword>
<evidence type="ECO:0000256" key="2">
    <source>
        <dbReference type="ARBA" id="ARBA00022448"/>
    </source>
</evidence>
<comment type="subcellular location">
    <subcellularLocation>
        <location evidence="1 7">Cell membrane</location>
        <topology evidence="1 7">Multi-pass membrane protein</topology>
    </subcellularLocation>
</comment>